<dbReference type="SUPFAM" id="SSF50370">
    <property type="entry name" value="Ricin B-like lectins"/>
    <property type="match status" value="1"/>
</dbReference>
<protein>
    <recommendedName>
        <fullName evidence="3">Ricin B lectin domain-containing protein</fullName>
    </recommendedName>
</protein>
<organism evidence="1 2">
    <name type="scientific">Aspergillus flavus</name>
    <dbReference type="NCBI Taxonomy" id="5059"/>
    <lineage>
        <taxon>Eukaryota</taxon>
        <taxon>Fungi</taxon>
        <taxon>Dikarya</taxon>
        <taxon>Ascomycota</taxon>
        <taxon>Pezizomycotina</taxon>
        <taxon>Eurotiomycetes</taxon>
        <taxon>Eurotiomycetidae</taxon>
        <taxon>Eurotiales</taxon>
        <taxon>Aspergillaceae</taxon>
        <taxon>Aspergillus</taxon>
        <taxon>Aspergillus subgen. Circumdati</taxon>
    </lineage>
</organism>
<reference evidence="1 2" key="1">
    <citation type="submission" date="2018-07" db="EMBL/GenBank/DDBJ databases">
        <title>Identification of spontaneous genetic mutation associated with occurrence of a yellow conidial color mutant of Aspergillus flavus.</title>
        <authorList>
            <person name="Chang P.-K."/>
            <person name="Mack B.M."/>
            <person name="Scharfenstein L."/>
            <person name="Gilbert M.K."/>
        </authorList>
    </citation>
    <scope>NUCLEOTIDE SEQUENCE [LARGE SCALE GENOMIC DNA]</scope>
    <source>
        <strain evidence="1 2">CA14</strain>
    </source>
</reference>
<dbReference type="InterPro" id="IPR035992">
    <property type="entry name" value="Ricin_B-like_lectins"/>
</dbReference>
<dbReference type="AlphaFoldDB" id="A0AB74CDX6"/>
<dbReference type="Proteomes" id="UP000275480">
    <property type="component" value="Unassembled WGS sequence"/>
</dbReference>
<name>A0AB74CDX6_ASPFL</name>
<accession>A0AB74CDX6</accession>
<gene>
    <name evidence="1" type="ORF">CA14_010905</name>
</gene>
<dbReference type="Gene3D" id="2.80.10.50">
    <property type="match status" value="1"/>
</dbReference>
<comment type="caution">
    <text evidence="1">The sequence shown here is derived from an EMBL/GenBank/DDBJ whole genome shotgun (WGS) entry which is preliminary data.</text>
</comment>
<evidence type="ECO:0008006" key="3">
    <source>
        <dbReference type="Google" id="ProtNLM"/>
    </source>
</evidence>
<evidence type="ECO:0000313" key="2">
    <source>
        <dbReference type="Proteomes" id="UP000275480"/>
    </source>
</evidence>
<evidence type="ECO:0000313" key="1">
    <source>
        <dbReference type="EMBL" id="RMZ44903.1"/>
    </source>
</evidence>
<proteinExistence type="predicted"/>
<dbReference type="EMBL" id="QQZZ01000064">
    <property type="protein sequence ID" value="RMZ44903.1"/>
    <property type="molecule type" value="Genomic_DNA"/>
</dbReference>
<sequence>MANGLALQVIPGMHTGKGNRSIWLKIEEALASGNLSLTIRTTRPVDPVFSTFETAEVSSGQTLAQSATGSYVITESDNILTAKGTSPAVFSPFNGSYDQIWSFNGVGFGTVVIQSQDSPDYLNCDEDGSPCTTSTEPQIFEPIKRGQDLYQISDNSGDLFLAESSDKTIHLVYDVQDDEKALFTLTRPAECEFYSIHA</sequence>